<dbReference type="InterPro" id="IPR003439">
    <property type="entry name" value="ABC_transporter-like_ATP-bd"/>
</dbReference>
<comment type="caution">
    <text evidence="5">The sequence shown here is derived from an EMBL/GenBank/DDBJ whole genome shotgun (WGS) entry which is preliminary data.</text>
</comment>
<dbReference type="PANTHER" id="PTHR43204">
    <property type="entry name" value="ABC TRANSPORTER I FAMILY MEMBER 6, CHLOROPLASTIC"/>
    <property type="match status" value="1"/>
</dbReference>
<dbReference type="Pfam" id="PF00005">
    <property type="entry name" value="ABC_tran"/>
    <property type="match status" value="1"/>
</dbReference>
<dbReference type="PROSITE" id="PS50893">
    <property type="entry name" value="ABC_TRANSPORTER_2"/>
    <property type="match status" value="1"/>
</dbReference>
<evidence type="ECO:0000313" key="5">
    <source>
        <dbReference type="EMBL" id="PWW83202.1"/>
    </source>
</evidence>
<name>A0A317T931_9CHLB</name>
<gene>
    <name evidence="5" type="ORF">CR164_01180</name>
</gene>
<evidence type="ECO:0000256" key="3">
    <source>
        <dbReference type="ARBA" id="ARBA00022840"/>
    </source>
</evidence>
<dbReference type="EMBL" id="PDNZ01000001">
    <property type="protein sequence ID" value="PWW83202.1"/>
    <property type="molecule type" value="Genomic_DNA"/>
</dbReference>
<dbReference type="OrthoDB" id="9806149at2"/>
<comment type="similarity">
    <text evidence="1">Belongs to the ABC transporter superfamily. Ycf16 family.</text>
</comment>
<dbReference type="GO" id="GO:0016887">
    <property type="term" value="F:ATP hydrolysis activity"/>
    <property type="evidence" value="ECO:0007669"/>
    <property type="project" value="InterPro"/>
</dbReference>
<dbReference type="Gene3D" id="3.40.50.300">
    <property type="entry name" value="P-loop containing nucleotide triphosphate hydrolases"/>
    <property type="match status" value="1"/>
</dbReference>
<feature type="domain" description="ABC transporter" evidence="4">
    <location>
        <begin position="2"/>
        <end position="248"/>
    </location>
</feature>
<accession>A0A317T931</accession>
<protein>
    <submittedName>
        <fullName evidence="5">ABC transporter ATP-binding protein</fullName>
    </submittedName>
</protein>
<keyword evidence="2" id="KW-0547">Nucleotide-binding</keyword>
<keyword evidence="6" id="KW-1185">Reference proteome</keyword>
<organism evidence="5 6">
    <name type="scientific">Prosthecochloris marina</name>
    <dbReference type="NCBI Taxonomy" id="2017681"/>
    <lineage>
        <taxon>Bacteria</taxon>
        <taxon>Pseudomonadati</taxon>
        <taxon>Chlorobiota</taxon>
        <taxon>Chlorobiia</taxon>
        <taxon>Chlorobiales</taxon>
        <taxon>Chlorobiaceae</taxon>
        <taxon>Prosthecochloris</taxon>
    </lineage>
</organism>
<dbReference type="SMART" id="SM00382">
    <property type="entry name" value="AAA"/>
    <property type="match status" value="1"/>
</dbReference>
<evidence type="ECO:0000313" key="6">
    <source>
        <dbReference type="Proteomes" id="UP000246278"/>
    </source>
</evidence>
<evidence type="ECO:0000256" key="2">
    <source>
        <dbReference type="ARBA" id="ARBA00022741"/>
    </source>
</evidence>
<dbReference type="SUPFAM" id="SSF52540">
    <property type="entry name" value="P-loop containing nucleoside triphosphate hydrolases"/>
    <property type="match status" value="1"/>
</dbReference>
<dbReference type="InterPro" id="IPR010230">
    <property type="entry name" value="FeS-cluster_ATPase_SufC"/>
</dbReference>
<dbReference type="AlphaFoldDB" id="A0A317T931"/>
<evidence type="ECO:0000256" key="1">
    <source>
        <dbReference type="ARBA" id="ARBA00006216"/>
    </source>
</evidence>
<dbReference type="GO" id="GO:0005524">
    <property type="term" value="F:ATP binding"/>
    <property type="evidence" value="ECO:0007669"/>
    <property type="project" value="UniProtKB-KW"/>
</dbReference>
<dbReference type="PANTHER" id="PTHR43204:SF1">
    <property type="entry name" value="ABC TRANSPORTER I FAMILY MEMBER 6, CHLOROPLASTIC"/>
    <property type="match status" value="1"/>
</dbReference>
<proteinExistence type="inferred from homology"/>
<dbReference type="InterPro" id="IPR003593">
    <property type="entry name" value="AAA+_ATPase"/>
</dbReference>
<sequence length="252" mass="28071">MITLENLHVSIQGNPVLEGINLSIDDGETVILFGPNGSGKTTLLYTIMGIGNYDVTEGRILFDGEDITNLPVHKRARKGIGMSMQRPPSIHGLKTRGLVKMCAGERKIDIDTLAKKVNLETFLDRDINLGFSGGEIKRSEILQLMAQQPDLLLFDEPESGVDVENMDLIGNMIRELLEGTSEPDAEHTMHELMHERKTSGLIITHTGYILDYIAADRGHVLYDGHLCCADNPKRILDHLKKYGYKECIRCLS</sequence>
<evidence type="ECO:0000259" key="4">
    <source>
        <dbReference type="PROSITE" id="PS50893"/>
    </source>
</evidence>
<dbReference type="RefSeq" id="WP_110022084.1">
    <property type="nucleotide sequence ID" value="NZ_PDNZ01000001.1"/>
</dbReference>
<dbReference type="InterPro" id="IPR027417">
    <property type="entry name" value="P-loop_NTPase"/>
</dbReference>
<dbReference type="CDD" id="cd03217">
    <property type="entry name" value="ABC_FeS_Assembly"/>
    <property type="match status" value="1"/>
</dbReference>
<keyword evidence="3 5" id="KW-0067">ATP-binding</keyword>
<reference evidence="6" key="1">
    <citation type="submission" date="2017-10" db="EMBL/GenBank/DDBJ databases">
        <authorList>
            <person name="Gaisin V.A."/>
            <person name="Rysina M.S."/>
            <person name="Grouzdev D.S."/>
        </authorList>
    </citation>
    <scope>NUCLEOTIDE SEQUENCE [LARGE SCALE GENOMIC DNA]</scope>
    <source>
        <strain evidence="6">V1</strain>
    </source>
</reference>
<dbReference type="Proteomes" id="UP000246278">
    <property type="component" value="Unassembled WGS sequence"/>
</dbReference>